<keyword evidence="7" id="KW-0862">Zinc</keyword>
<evidence type="ECO:0000256" key="4">
    <source>
        <dbReference type="ARBA" id="ARBA00022670"/>
    </source>
</evidence>
<organism evidence="12 13">
    <name type="scientific">Drosophila busckii</name>
    <name type="common">Fruit fly</name>
    <dbReference type="NCBI Taxonomy" id="30019"/>
    <lineage>
        <taxon>Eukaryota</taxon>
        <taxon>Metazoa</taxon>
        <taxon>Ecdysozoa</taxon>
        <taxon>Arthropoda</taxon>
        <taxon>Hexapoda</taxon>
        <taxon>Insecta</taxon>
        <taxon>Pterygota</taxon>
        <taxon>Neoptera</taxon>
        <taxon>Endopterygota</taxon>
        <taxon>Diptera</taxon>
        <taxon>Brachycera</taxon>
        <taxon>Muscomorpha</taxon>
        <taxon>Ephydroidea</taxon>
        <taxon>Drosophilidae</taxon>
        <taxon>Drosophila</taxon>
    </lineage>
</organism>
<dbReference type="PRINTS" id="PR00786">
    <property type="entry name" value="NEPRILYSIN"/>
</dbReference>
<feature type="domain" description="Peptidase M13 N-terminal" evidence="11">
    <location>
        <begin position="60"/>
        <end position="424"/>
    </location>
</feature>
<evidence type="ECO:0000313" key="12">
    <source>
        <dbReference type="EMBL" id="ALC47560.1"/>
    </source>
</evidence>
<evidence type="ECO:0000256" key="5">
    <source>
        <dbReference type="ARBA" id="ARBA00022723"/>
    </source>
</evidence>
<dbReference type="OMA" id="WKNVKQE"/>
<dbReference type="Gene3D" id="1.10.1380.10">
    <property type="entry name" value="Neutral endopeptidase , domain2"/>
    <property type="match status" value="1"/>
</dbReference>
<keyword evidence="13" id="KW-1185">Reference proteome</keyword>
<accession>A0A0M4ES79</accession>
<keyword evidence="8" id="KW-0482">Metalloprotease</keyword>
<dbReference type="SUPFAM" id="SSF55486">
    <property type="entry name" value="Metalloproteases ('zincins'), catalytic domain"/>
    <property type="match status" value="1"/>
</dbReference>
<evidence type="ECO:0000256" key="1">
    <source>
        <dbReference type="ARBA" id="ARBA00001947"/>
    </source>
</evidence>
<dbReference type="AlphaFoldDB" id="A0A0M4ES79"/>
<sequence length="699" mass="81003">MLRIADSVLLLLAFLALYAAKPSELPNDNHNENVITDTNAEFLKSYAVKMLSYMNQSVSPCDDFYEYACGNWKNVKQERHTMHKRNNLMDLVYTLGDATEKLLADSKLAQDLGYGDELKIAQQFYNACITADLYPLPAADPAYLALIRSIGGFPAVDGAAWNASSFSWFNMSAHLTNYGVKGLIFEEILPEYPFWPYFKLPELGLDYIMHSDTIAKNTSKGYKLNEARMRAYLKPHNLPEQNITDTITGIFDFWHDVLHMSDIFGEDLDKCKEISDNETVAHFNQWSNYFEIAWPTADFNLTTYEAFCDYYYAELDKICERHKPAVANYLAMRFLYQMDAQLTEQKFQRDHCNLNIQYSLQHLLDKLYYMTYSTPDTIEDVSAVTQEVRKSLRILLETANWLDAETRKQALDKESSIEPRIGAYKDNELSEKLIRAMRNLTVKETYAENNIELKRFGRYIKRYIGHHHKQLSNATKPLELLVSMQVNAFYYGIDNSINVMAGIFHPPAYHRAWPKSLKFGTIGYLVGHELTHGFDTSGSEYDSTGRMRNWYTNKSMNEFAQRAECYVERYNKYHIPQINRTINGELTKDENIADGGGLREALSSYRRYMKQQQQEQEHELNERMPGIDLSPEQLIFMGFAQLWCADYKEEHYWEDLTDVHTIDKYRVLGAVGNNEDFGQVFNCPRGSAMNTESAKCRIW</sequence>
<keyword evidence="5" id="KW-0479">Metal-binding</keyword>
<dbReference type="GO" id="GO:0016485">
    <property type="term" value="P:protein processing"/>
    <property type="evidence" value="ECO:0007669"/>
    <property type="project" value="TreeGrafter"/>
</dbReference>
<protein>
    <submittedName>
        <fullName evidence="12">CG5527</fullName>
    </submittedName>
</protein>
<keyword evidence="9" id="KW-0732">Signal</keyword>
<evidence type="ECO:0000256" key="8">
    <source>
        <dbReference type="ARBA" id="ARBA00023049"/>
    </source>
</evidence>
<gene>
    <name evidence="12" type="ORF">Dbus_chr3Rg2310</name>
</gene>
<dbReference type="InterPro" id="IPR024079">
    <property type="entry name" value="MetalloPept_cat_dom_sf"/>
</dbReference>
<dbReference type="Pfam" id="PF05649">
    <property type="entry name" value="Peptidase_M13_N"/>
    <property type="match status" value="1"/>
</dbReference>
<feature type="signal peptide" evidence="9">
    <location>
        <begin position="1"/>
        <end position="20"/>
    </location>
</feature>
<evidence type="ECO:0000313" key="13">
    <source>
        <dbReference type="Proteomes" id="UP000494163"/>
    </source>
</evidence>
<dbReference type="GO" id="GO:0005886">
    <property type="term" value="C:plasma membrane"/>
    <property type="evidence" value="ECO:0007669"/>
    <property type="project" value="UniProtKB-SubCell"/>
</dbReference>
<dbReference type="Pfam" id="PF01431">
    <property type="entry name" value="Peptidase_M13"/>
    <property type="match status" value="1"/>
</dbReference>
<evidence type="ECO:0000256" key="3">
    <source>
        <dbReference type="ARBA" id="ARBA00007357"/>
    </source>
</evidence>
<evidence type="ECO:0000256" key="6">
    <source>
        <dbReference type="ARBA" id="ARBA00022801"/>
    </source>
</evidence>
<feature type="domain" description="Peptidase M13 C-terminal" evidence="10">
    <location>
        <begin position="487"/>
        <end position="695"/>
    </location>
</feature>
<comment type="similarity">
    <text evidence="3">Belongs to the peptidase M13 family.</text>
</comment>
<dbReference type="GO" id="GO:0046872">
    <property type="term" value="F:metal ion binding"/>
    <property type="evidence" value="ECO:0007669"/>
    <property type="project" value="UniProtKB-KW"/>
</dbReference>
<dbReference type="CDD" id="cd08662">
    <property type="entry name" value="M13"/>
    <property type="match status" value="1"/>
</dbReference>
<evidence type="ECO:0000256" key="9">
    <source>
        <dbReference type="SAM" id="SignalP"/>
    </source>
</evidence>
<dbReference type="PANTHER" id="PTHR11733">
    <property type="entry name" value="ZINC METALLOPROTEASE FAMILY M13 NEPRILYSIN-RELATED"/>
    <property type="match status" value="1"/>
</dbReference>
<comment type="subcellular location">
    <subcellularLocation>
        <location evidence="2">Cell membrane</location>
        <topology evidence="2">Single-pass type II membrane protein</topology>
    </subcellularLocation>
</comment>
<dbReference type="GO" id="GO:0004222">
    <property type="term" value="F:metalloendopeptidase activity"/>
    <property type="evidence" value="ECO:0007669"/>
    <property type="project" value="InterPro"/>
</dbReference>
<dbReference type="Proteomes" id="UP000494163">
    <property type="component" value="Chromosome 3R"/>
</dbReference>
<dbReference type="InterPro" id="IPR008753">
    <property type="entry name" value="Peptidase_M13_N"/>
</dbReference>
<comment type="cofactor">
    <cofactor evidence="1">
        <name>Zn(2+)</name>
        <dbReference type="ChEBI" id="CHEBI:29105"/>
    </cofactor>
</comment>
<evidence type="ECO:0000256" key="2">
    <source>
        <dbReference type="ARBA" id="ARBA00004401"/>
    </source>
</evidence>
<dbReference type="InterPro" id="IPR018497">
    <property type="entry name" value="Peptidase_M13_C"/>
</dbReference>
<dbReference type="EMBL" id="CP012526">
    <property type="protein sequence ID" value="ALC47560.1"/>
    <property type="molecule type" value="Genomic_DNA"/>
</dbReference>
<evidence type="ECO:0000259" key="11">
    <source>
        <dbReference type="Pfam" id="PF05649"/>
    </source>
</evidence>
<evidence type="ECO:0000259" key="10">
    <source>
        <dbReference type="Pfam" id="PF01431"/>
    </source>
</evidence>
<keyword evidence="6" id="KW-0378">Hydrolase</keyword>
<dbReference type="InterPro" id="IPR000718">
    <property type="entry name" value="Peptidase_M13"/>
</dbReference>
<evidence type="ECO:0000256" key="7">
    <source>
        <dbReference type="ARBA" id="ARBA00022833"/>
    </source>
</evidence>
<name>A0A0M4ES79_DROBS</name>
<dbReference type="OrthoDB" id="6475849at2759"/>
<dbReference type="InterPro" id="IPR042089">
    <property type="entry name" value="Peptidase_M13_dom_2"/>
</dbReference>
<feature type="chain" id="PRO_5005793956" evidence="9">
    <location>
        <begin position="21"/>
        <end position="699"/>
    </location>
</feature>
<proteinExistence type="inferred from homology"/>
<dbReference type="PROSITE" id="PS51885">
    <property type="entry name" value="NEPRILYSIN"/>
    <property type="match status" value="1"/>
</dbReference>
<keyword evidence="4" id="KW-0645">Protease</keyword>
<reference evidence="12 13" key="1">
    <citation type="submission" date="2015-08" db="EMBL/GenBank/DDBJ databases">
        <title>Ancestral chromatin configuration constrains chromatin evolution on differentiating sex chromosomes in Drosophila.</title>
        <authorList>
            <person name="Zhou Q."/>
            <person name="Bachtrog D."/>
        </authorList>
    </citation>
    <scope>NUCLEOTIDE SEQUENCE [LARGE SCALE GENOMIC DNA]</scope>
    <source>
        <tissue evidence="12">Whole larvae</tissue>
    </source>
</reference>
<dbReference type="PANTHER" id="PTHR11733:SF241">
    <property type="entry name" value="GH26575P-RELATED"/>
    <property type="match status" value="1"/>
</dbReference>
<dbReference type="Gene3D" id="3.40.390.10">
    <property type="entry name" value="Collagenase (Catalytic Domain)"/>
    <property type="match status" value="1"/>
</dbReference>